<comment type="caution">
    <text evidence="1">The sequence shown here is derived from an EMBL/GenBank/DDBJ whole genome shotgun (WGS) entry which is preliminary data.</text>
</comment>
<dbReference type="InParanoid" id="A0A1V8SSB3"/>
<reference evidence="2" key="1">
    <citation type="submission" date="2017-03" db="EMBL/GenBank/DDBJ databases">
        <title>Genomes of endolithic fungi from Antarctica.</title>
        <authorList>
            <person name="Coleine C."/>
            <person name="Masonjones S."/>
            <person name="Stajich J.E."/>
        </authorList>
    </citation>
    <scope>NUCLEOTIDE SEQUENCE [LARGE SCALE GENOMIC DNA]</scope>
    <source>
        <strain evidence="2">CCFEE 5527</strain>
    </source>
</reference>
<sequence>MHLSDQAVDRVCHITFICPPGYTFRLIEFVLVLDNGTFDAFALTSDADTTMSMHFIAGLIESAVQRNGTARDVITLVYNFEWKYTFNFRPTLRALFVPQGDGEEEVGDGDDDDG</sequence>
<evidence type="ECO:0000313" key="2">
    <source>
        <dbReference type="Proteomes" id="UP000192596"/>
    </source>
</evidence>
<proteinExistence type="predicted"/>
<protein>
    <submittedName>
        <fullName evidence="1">Uncharacterized protein</fullName>
    </submittedName>
</protein>
<dbReference type="Proteomes" id="UP000192596">
    <property type="component" value="Unassembled WGS sequence"/>
</dbReference>
<keyword evidence="2" id="KW-1185">Reference proteome</keyword>
<dbReference type="AlphaFoldDB" id="A0A1V8SSB3"/>
<organism evidence="1 2">
    <name type="scientific">Cryoendolithus antarcticus</name>
    <dbReference type="NCBI Taxonomy" id="1507870"/>
    <lineage>
        <taxon>Eukaryota</taxon>
        <taxon>Fungi</taxon>
        <taxon>Dikarya</taxon>
        <taxon>Ascomycota</taxon>
        <taxon>Pezizomycotina</taxon>
        <taxon>Dothideomycetes</taxon>
        <taxon>Dothideomycetidae</taxon>
        <taxon>Cladosporiales</taxon>
        <taxon>Cladosporiaceae</taxon>
        <taxon>Cryoendolithus</taxon>
    </lineage>
</organism>
<evidence type="ECO:0000313" key="1">
    <source>
        <dbReference type="EMBL" id="OQO01891.1"/>
    </source>
</evidence>
<accession>A0A1V8SSB3</accession>
<name>A0A1V8SSB3_9PEZI</name>
<gene>
    <name evidence="1" type="ORF">B0A48_12364</name>
</gene>
<dbReference type="EMBL" id="NAJO01000029">
    <property type="protein sequence ID" value="OQO01891.1"/>
    <property type="molecule type" value="Genomic_DNA"/>
</dbReference>